<evidence type="ECO:0000313" key="10">
    <source>
        <dbReference type="Proteomes" id="UP000549394"/>
    </source>
</evidence>
<accession>A0A7I8VSA1</accession>
<dbReference type="InterPro" id="IPR051838">
    <property type="entry name" value="ARTD_PARP"/>
</dbReference>
<keyword evidence="6" id="KW-0472">Membrane</keyword>
<feature type="domain" description="PARP catalytic" evidence="7">
    <location>
        <begin position="126"/>
        <end position="199"/>
    </location>
</feature>
<keyword evidence="2" id="KW-0808">Transferase</keyword>
<reference evidence="9 10" key="1">
    <citation type="submission" date="2020-08" db="EMBL/GenBank/DDBJ databases">
        <authorList>
            <person name="Hejnol A."/>
        </authorList>
    </citation>
    <scope>NUCLEOTIDE SEQUENCE [LARGE SCALE GENOMIC DNA]</scope>
</reference>
<evidence type="ECO:0000256" key="2">
    <source>
        <dbReference type="ARBA" id="ARBA00022679"/>
    </source>
</evidence>
<dbReference type="AlphaFoldDB" id="A0A7I8VSA1"/>
<evidence type="ECO:0000259" key="8">
    <source>
        <dbReference type="Pfam" id="PF18084"/>
    </source>
</evidence>
<dbReference type="Gene3D" id="3.90.228.10">
    <property type="match status" value="1"/>
</dbReference>
<dbReference type="InterPro" id="IPR041400">
    <property type="entry name" value="PARP16_N"/>
</dbReference>
<evidence type="ECO:0000256" key="3">
    <source>
        <dbReference type="ARBA" id="ARBA00022695"/>
    </source>
</evidence>
<keyword evidence="10" id="KW-1185">Reference proteome</keyword>
<dbReference type="Pfam" id="PF18084">
    <property type="entry name" value="ARTD15_N"/>
    <property type="match status" value="1"/>
</dbReference>
<keyword evidence="4" id="KW-0520">NAD</keyword>
<evidence type="ECO:0000256" key="4">
    <source>
        <dbReference type="ARBA" id="ARBA00023027"/>
    </source>
</evidence>
<proteinExistence type="inferred from homology"/>
<keyword evidence="3" id="KW-0548">Nucleotidyltransferase</keyword>
<evidence type="ECO:0000313" key="9">
    <source>
        <dbReference type="EMBL" id="CAD5117469.1"/>
    </source>
</evidence>
<evidence type="ECO:0000256" key="6">
    <source>
        <dbReference type="SAM" id="Phobius"/>
    </source>
</evidence>
<dbReference type="SUPFAM" id="SSF56399">
    <property type="entry name" value="ADP-ribosylation"/>
    <property type="match status" value="1"/>
</dbReference>
<evidence type="ECO:0000259" key="7">
    <source>
        <dbReference type="Pfam" id="PF00644"/>
    </source>
</evidence>
<feature type="domain" description="PARP16 N-terminal" evidence="8">
    <location>
        <begin position="18"/>
        <end position="93"/>
    </location>
</feature>
<keyword evidence="6" id="KW-1133">Transmembrane helix</keyword>
<keyword evidence="1" id="KW-0328">Glycosyltransferase</keyword>
<name>A0A7I8VSA1_9ANNE</name>
<comment type="caution">
    <text evidence="9">The sequence shown here is derived from an EMBL/GenBank/DDBJ whole genome shotgun (WGS) entry which is preliminary data.</text>
</comment>
<protein>
    <submittedName>
        <fullName evidence="9">Uncharacterized protein</fullName>
    </submittedName>
</protein>
<organism evidence="9 10">
    <name type="scientific">Dimorphilus gyrociliatus</name>
    <dbReference type="NCBI Taxonomy" id="2664684"/>
    <lineage>
        <taxon>Eukaryota</taxon>
        <taxon>Metazoa</taxon>
        <taxon>Spiralia</taxon>
        <taxon>Lophotrochozoa</taxon>
        <taxon>Annelida</taxon>
        <taxon>Polychaeta</taxon>
        <taxon>Polychaeta incertae sedis</taxon>
        <taxon>Dinophilidae</taxon>
        <taxon>Dimorphilus</taxon>
    </lineage>
</organism>
<dbReference type="Pfam" id="PF00644">
    <property type="entry name" value="PARP"/>
    <property type="match status" value="1"/>
</dbReference>
<keyword evidence="6" id="KW-0812">Transmembrane</keyword>
<dbReference type="InterPro" id="IPR012317">
    <property type="entry name" value="Poly(ADP-ribose)pol_cat_dom"/>
</dbReference>
<sequence>MNAREISDVESVAKLKDRLQKDIYACDLRLSIFFAALTSYKRSSVCRPVPAKFVKEEVDYDSMLKFFKNIPPLTEVLENIDTITSDQRELLNWAVDERQYSLQSRPSSFFPTVSMLCGQIQSTIKPDFIFEVTYSPIVQQKFNNLARDHPTVFAYHGSSLENFHSITHYGLQNHLNKTSLFGEGTYLSTELHVCLNFSSVFHILRENLIGKRLRCIAVCEAVDNHAWVKRGETNKTKVPEKYLVATNNEAVIIRYLLIYKYDKGKKWGSFWLIIFGYCLILLAIALYNSSIFKRNF</sequence>
<comment type="similarity">
    <text evidence="5">Belongs to the ARTD/PARP family.</text>
</comment>
<evidence type="ECO:0000256" key="5">
    <source>
        <dbReference type="ARBA" id="ARBA00024347"/>
    </source>
</evidence>
<dbReference type="GO" id="GO:0016779">
    <property type="term" value="F:nucleotidyltransferase activity"/>
    <property type="evidence" value="ECO:0007669"/>
    <property type="project" value="UniProtKB-KW"/>
</dbReference>
<evidence type="ECO:0000256" key="1">
    <source>
        <dbReference type="ARBA" id="ARBA00022676"/>
    </source>
</evidence>
<dbReference type="Proteomes" id="UP000549394">
    <property type="component" value="Unassembled WGS sequence"/>
</dbReference>
<dbReference type="EMBL" id="CAJFCJ010000007">
    <property type="protein sequence ID" value="CAD5117469.1"/>
    <property type="molecule type" value="Genomic_DNA"/>
</dbReference>
<dbReference type="PANTHER" id="PTHR21328">
    <property type="entry name" value="POLY ADP-RIBOSE POLYMERASE FAMILY, MEMBER PARP"/>
    <property type="match status" value="1"/>
</dbReference>
<dbReference type="GO" id="GO:0003950">
    <property type="term" value="F:NAD+ poly-ADP-ribosyltransferase activity"/>
    <property type="evidence" value="ECO:0007669"/>
    <property type="project" value="InterPro"/>
</dbReference>
<gene>
    <name evidence="9" type="ORF">DGYR_LOCUS5993</name>
</gene>
<feature type="transmembrane region" description="Helical" evidence="6">
    <location>
        <begin position="267"/>
        <end position="287"/>
    </location>
</feature>
<dbReference type="OrthoDB" id="19501at2759"/>